<keyword evidence="1" id="KW-0963">Cytoplasm</keyword>
<dbReference type="CDD" id="cd06571">
    <property type="entry name" value="Bac_DnaA_C"/>
    <property type="match status" value="1"/>
</dbReference>
<evidence type="ECO:0000259" key="9">
    <source>
        <dbReference type="SMART" id="SM00760"/>
    </source>
</evidence>
<dbReference type="Proteomes" id="UP000289497">
    <property type="component" value="Chromosome"/>
</dbReference>
<dbReference type="InterPro" id="IPR020591">
    <property type="entry name" value="Chromosome_initiator_DnaA-like"/>
</dbReference>
<dbReference type="GO" id="GO:0043565">
    <property type="term" value="F:sequence-specific DNA binding"/>
    <property type="evidence" value="ECO:0007669"/>
    <property type="project" value="InterPro"/>
</dbReference>
<dbReference type="Gene3D" id="1.10.8.60">
    <property type="match status" value="1"/>
</dbReference>
<dbReference type="InterPro" id="IPR027417">
    <property type="entry name" value="P-loop_NTPase"/>
</dbReference>
<dbReference type="SUPFAM" id="SSF48295">
    <property type="entry name" value="TrpR-like"/>
    <property type="match status" value="1"/>
</dbReference>
<dbReference type="EMBL" id="LR215039">
    <property type="protein sequence ID" value="VEU76321.1"/>
    <property type="molecule type" value="Genomic_DNA"/>
</dbReference>
<dbReference type="AlphaFoldDB" id="A0A449B6T4"/>
<feature type="domain" description="Chromosomal replication initiator DnaA C-terminal" evidence="9">
    <location>
        <begin position="379"/>
        <end position="447"/>
    </location>
</feature>
<organism evidence="10 11">
    <name type="scientific">Mycoplasmopsis columboralis</name>
    <dbReference type="NCBI Taxonomy" id="171282"/>
    <lineage>
        <taxon>Bacteria</taxon>
        <taxon>Bacillati</taxon>
        <taxon>Mycoplasmatota</taxon>
        <taxon>Mycoplasmoidales</taxon>
        <taxon>Metamycoplasmataceae</taxon>
        <taxon>Mycoplasmopsis</taxon>
    </lineage>
</organism>
<keyword evidence="6 7" id="KW-0238">DNA-binding</keyword>
<comment type="similarity">
    <text evidence="8">Belongs to the DnaA family.</text>
</comment>
<evidence type="ECO:0000256" key="3">
    <source>
        <dbReference type="ARBA" id="ARBA00022741"/>
    </source>
</evidence>
<dbReference type="PRINTS" id="PR00051">
    <property type="entry name" value="DNAA"/>
</dbReference>
<dbReference type="PANTHER" id="PTHR30050">
    <property type="entry name" value="CHROMOSOMAL REPLICATION INITIATOR PROTEIN DNAA"/>
    <property type="match status" value="1"/>
</dbReference>
<evidence type="ECO:0000256" key="8">
    <source>
        <dbReference type="RuleBase" id="RU004227"/>
    </source>
</evidence>
<gene>
    <name evidence="10" type="primary">MCYN0001</name>
    <name evidence="10" type="ORF">NCTC10179_00497</name>
</gene>
<keyword evidence="3 7" id="KW-0547">Nucleotide-binding</keyword>
<keyword evidence="11" id="KW-1185">Reference proteome</keyword>
<dbReference type="Pfam" id="PF08299">
    <property type="entry name" value="Bac_DnaA_C"/>
    <property type="match status" value="1"/>
</dbReference>
<dbReference type="Pfam" id="PF00308">
    <property type="entry name" value="Bac_DnaA"/>
    <property type="match status" value="1"/>
</dbReference>
<dbReference type="GO" id="GO:0006270">
    <property type="term" value="P:DNA replication initiation"/>
    <property type="evidence" value="ECO:0007669"/>
    <property type="project" value="InterPro"/>
</dbReference>
<dbReference type="OrthoDB" id="9807019at2"/>
<accession>A0A449B6T4</accession>
<dbReference type="GO" id="GO:0006275">
    <property type="term" value="P:regulation of DNA replication"/>
    <property type="evidence" value="ECO:0007669"/>
    <property type="project" value="InterPro"/>
</dbReference>
<dbReference type="Gene3D" id="1.10.1750.10">
    <property type="match status" value="1"/>
</dbReference>
<dbReference type="PANTHER" id="PTHR30050:SF4">
    <property type="entry name" value="ATP-BINDING PROTEIN RV3427C IN INSERTION SEQUENCE-RELATED"/>
    <property type="match status" value="1"/>
</dbReference>
<keyword evidence="5" id="KW-0446">Lipid-binding</keyword>
<evidence type="ECO:0000313" key="11">
    <source>
        <dbReference type="Proteomes" id="UP000289497"/>
    </source>
</evidence>
<dbReference type="CDD" id="cd00009">
    <property type="entry name" value="AAA"/>
    <property type="match status" value="1"/>
</dbReference>
<dbReference type="InterPro" id="IPR010921">
    <property type="entry name" value="Trp_repressor/repl_initiator"/>
</dbReference>
<dbReference type="GO" id="GO:0005524">
    <property type="term" value="F:ATP binding"/>
    <property type="evidence" value="ECO:0007669"/>
    <property type="project" value="UniProtKB-KW"/>
</dbReference>
<reference evidence="10 11" key="1">
    <citation type="submission" date="2019-01" db="EMBL/GenBank/DDBJ databases">
        <authorList>
            <consortium name="Pathogen Informatics"/>
        </authorList>
    </citation>
    <scope>NUCLEOTIDE SEQUENCE [LARGE SCALE GENOMIC DNA]</scope>
    <source>
        <strain evidence="10 11">NCTC10179</strain>
    </source>
</reference>
<protein>
    <recommendedName>
        <fullName evidence="7">Chromosomal replication initiator protein DnaA</fullName>
    </recommendedName>
</protein>
<keyword evidence="4 7" id="KW-0067">ATP-binding</keyword>
<evidence type="ECO:0000256" key="2">
    <source>
        <dbReference type="ARBA" id="ARBA00022705"/>
    </source>
</evidence>
<evidence type="ECO:0000256" key="1">
    <source>
        <dbReference type="ARBA" id="ARBA00022490"/>
    </source>
</evidence>
<dbReference type="SUPFAM" id="SSF52540">
    <property type="entry name" value="P-loop containing nucleoside triphosphate hydrolases"/>
    <property type="match status" value="1"/>
</dbReference>
<comment type="function">
    <text evidence="7">Plays an essential role in the initiation and regulation of chromosomal replication. ATP-DnaA binds to the origin of replication (oriC) to initiate formation of the DNA replication initiation complex once per cell cycle. Binds the DnaA box (a 9 base pair repeat at the origin) and separates the double-stranded (ds)DNA. Forms a right-handed helical filament on oriC DNA; dsDNA binds to the exterior of the filament while single-stranded (ss)DNA is stabiized in the filament's interior. The ATP-DnaA-oriC complex binds and stabilizes one strand of the AT-rich DNA unwinding element (DUE), permitting loading of DNA polymerase. After initiation quickly degrades to an ADP-DnaA complex that is not apt for DNA replication. Binds acidic phospholipids.</text>
</comment>
<proteinExistence type="inferred from homology"/>
<evidence type="ECO:0000256" key="5">
    <source>
        <dbReference type="ARBA" id="ARBA00023121"/>
    </source>
</evidence>
<evidence type="ECO:0000256" key="4">
    <source>
        <dbReference type="ARBA" id="ARBA00022840"/>
    </source>
</evidence>
<evidence type="ECO:0000313" key="10">
    <source>
        <dbReference type="EMBL" id="VEU76321.1"/>
    </source>
</evidence>
<dbReference type="KEGG" id="mcou:NCTC10179_00497"/>
<dbReference type="Gene3D" id="3.40.50.300">
    <property type="entry name" value="P-loop containing nucleotide triphosphate hydrolases"/>
    <property type="match status" value="1"/>
</dbReference>
<dbReference type="RefSeq" id="WP_129693779.1">
    <property type="nucleotide sequence ID" value="NZ_LR215039.1"/>
</dbReference>
<keyword evidence="2 7" id="KW-0235">DNA replication</keyword>
<name>A0A449B6T4_9BACT</name>
<evidence type="ECO:0000256" key="7">
    <source>
        <dbReference type="RuleBase" id="RU000577"/>
    </source>
</evidence>
<dbReference type="InterPro" id="IPR013159">
    <property type="entry name" value="DnaA_C"/>
</dbReference>
<sequence length="471" mass="54856">MKEDIKEQLNRDVVELRVLTDQFKENLSKKTDNIWYTIFFAKMQVVKCSKNHVIFSNTEINQQYLDIYKNEYVSQIDSAVKDILGEDFVWDFIATDLIEHKKNIQEAKVSQKKIKEVIKLQIQNEEINTNFTFDNYVQSDFNKEAVRIFKSVVTDNPGVNILYLSGKSGLGKTHLISALINEFKNVRKSTTSIYISPFNFSTYISNLIKENDPDKISKILKYYSNVDLIVFDDFQIFAEGKKTATKNFLFNIIDKRMLLNKLTVFASEFEIKDIVHLFEDRLITRLRSGIQTKIQKPTKDDFKKVFVEILEKEEELKIDLFDEKSVDFIIKGHSNSIRDLTGAISKLKFYKKEILNSDYVFNVVKNAFKDFVTPNKKITSEEIIERVAKYYKISPNELTSKSRKSEIVIARHMVINLMKIMLDYSSTKIGQILKKDHSTILNAIKKFETQSNDISSIKKAFETIKADIENN</sequence>
<evidence type="ECO:0000256" key="6">
    <source>
        <dbReference type="ARBA" id="ARBA00023125"/>
    </source>
</evidence>
<dbReference type="GO" id="GO:0008289">
    <property type="term" value="F:lipid binding"/>
    <property type="evidence" value="ECO:0007669"/>
    <property type="project" value="UniProtKB-KW"/>
</dbReference>
<dbReference type="SMART" id="SM00760">
    <property type="entry name" value="Bac_DnaA_C"/>
    <property type="match status" value="1"/>
</dbReference>
<dbReference type="InterPro" id="IPR013317">
    <property type="entry name" value="DnaA_dom"/>
</dbReference>